<dbReference type="InterPro" id="IPR009325">
    <property type="entry name" value="DUF983"/>
</dbReference>
<dbReference type="EMBL" id="JBHLTM010000081">
    <property type="protein sequence ID" value="MFC0687144.1"/>
    <property type="molecule type" value="Genomic_DNA"/>
</dbReference>
<gene>
    <name evidence="2" type="ORF">ACFFF8_21390</name>
</gene>
<keyword evidence="3" id="KW-1185">Reference proteome</keyword>
<dbReference type="Pfam" id="PF06170">
    <property type="entry name" value="DUF983"/>
    <property type="match status" value="1"/>
</dbReference>
<keyword evidence="1" id="KW-0812">Transmembrane</keyword>
<feature type="transmembrane region" description="Helical" evidence="1">
    <location>
        <begin position="53"/>
        <end position="73"/>
    </location>
</feature>
<protein>
    <submittedName>
        <fullName evidence="2">DUF983 domain-containing protein</fullName>
    </submittedName>
</protein>
<reference evidence="2 3" key="1">
    <citation type="submission" date="2024-09" db="EMBL/GenBank/DDBJ databases">
        <authorList>
            <person name="Sun Q."/>
            <person name="Mori K."/>
        </authorList>
    </citation>
    <scope>NUCLEOTIDE SEQUENCE [LARGE SCALE GENOMIC DNA]</scope>
    <source>
        <strain evidence="2 3">CICC 11035S</strain>
    </source>
</reference>
<keyword evidence="1" id="KW-0472">Membrane</keyword>
<sequence>MTLPATYGQAALRGMRCRCPRCGEGLLFRKWLKPLDRCPACMLDLTPQRADDFPAYIAMIVTGHLMAPVIIMLSKDFAMGVLGMFAIVVPLAVVMMLAMLQPAKGAVIATQWWFGMHGFVKERLPAAEAGPAAKPGEAGQE</sequence>
<name>A0ABV6SE98_9SPHN</name>
<dbReference type="RefSeq" id="WP_267221247.1">
    <property type="nucleotide sequence ID" value="NZ_JAPCWC010000009.1"/>
</dbReference>
<evidence type="ECO:0000256" key="1">
    <source>
        <dbReference type="SAM" id="Phobius"/>
    </source>
</evidence>
<proteinExistence type="predicted"/>
<dbReference type="Proteomes" id="UP001589858">
    <property type="component" value="Unassembled WGS sequence"/>
</dbReference>
<keyword evidence="1" id="KW-1133">Transmembrane helix</keyword>
<organism evidence="2 3">
    <name type="scientific">Novosphingobium clariflavum</name>
    <dbReference type="NCBI Taxonomy" id="2029884"/>
    <lineage>
        <taxon>Bacteria</taxon>
        <taxon>Pseudomonadati</taxon>
        <taxon>Pseudomonadota</taxon>
        <taxon>Alphaproteobacteria</taxon>
        <taxon>Sphingomonadales</taxon>
        <taxon>Sphingomonadaceae</taxon>
        <taxon>Novosphingobium</taxon>
    </lineage>
</organism>
<comment type="caution">
    <text evidence="2">The sequence shown here is derived from an EMBL/GenBank/DDBJ whole genome shotgun (WGS) entry which is preliminary data.</text>
</comment>
<accession>A0ABV6SE98</accession>
<feature type="transmembrane region" description="Helical" evidence="1">
    <location>
        <begin position="80"/>
        <end position="100"/>
    </location>
</feature>
<evidence type="ECO:0000313" key="3">
    <source>
        <dbReference type="Proteomes" id="UP001589858"/>
    </source>
</evidence>
<evidence type="ECO:0000313" key="2">
    <source>
        <dbReference type="EMBL" id="MFC0687144.1"/>
    </source>
</evidence>